<dbReference type="PANTHER" id="PTHR19384:SF84">
    <property type="entry name" value="METHIONINE SYNTHASE REDUCTASE"/>
    <property type="match status" value="1"/>
</dbReference>
<organism evidence="5">
    <name type="scientific">Pararge aegeria</name>
    <name type="common">speckled wood butterfly</name>
    <dbReference type="NCBI Taxonomy" id="116150"/>
    <lineage>
        <taxon>Eukaryota</taxon>
        <taxon>Metazoa</taxon>
        <taxon>Ecdysozoa</taxon>
        <taxon>Arthropoda</taxon>
        <taxon>Hexapoda</taxon>
        <taxon>Insecta</taxon>
        <taxon>Pterygota</taxon>
        <taxon>Neoptera</taxon>
        <taxon>Endopterygota</taxon>
        <taxon>Lepidoptera</taxon>
        <taxon>Glossata</taxon>
        <taxon>Ditrysia</taxon>
        <taxon>Papilionoidea</taxon>
        <taxon>Nymphalidae</taxon>
        <taxon>Satyrinae</taxon>
        <taxon>Satyrini</taxon>
        <taxon>Parargina</taxon>
        <taxon>Pararge</taxon>
    </lineage>
</organism>
<keyword evidence="2" id="KW-0285">Flavoprotein</keyword>
<name>S4PA16_9NEOP</name>
<proteinExistence type="predicted"/>
<evidence type="ECO:0000256" key="2">
    <source>
        <dbReference type="ARBA" id="ARBA00022630"/>
    </source>
</evidence>
<evidence type="ECO:0000256" key="1">
    <source>
        <dbReference type="ARBA" id="ARBA00001974"/>
    </source>
</evidence>
<evidence type="ECO:0000256" key="3">
    <source>
        <dbReference type="ARBA" id="ARBA00022827"/>
    </source>
</evidence>
<evidence type="ECO:0000313" key="5">
    <source>
        <dbReference type="EMBL" id="JAA85958.1"/>
    </source>
</evidence>
<keyword evidence="3" id="KW-0274">FAD</keyword>
<dbReference type="InterPro" id="IPR039261">
    <property type="entry name" value="FNR_nucleotide-bd"/>
</dbReference>
<dbReference type="GO" id="GO:0050660">
    <property type="term" value="F:flavin adenine dinucleotide binding"/>
    <property type="evidence" value="ECO:0007669"/>
    <property type="project" value="TreeGrafter"/>
</dbReference>
<dbReference type="AlphaFoldDB" id="S4PA16"/>
<dbReference type="InterPro" id="IPR001709">
    <property type="entry name" value="Flavoprot_Pyr_Nucl_cyt_Rdtase"/>
</dbReference>
<comment type="cofactor">
    <cofactor evidence="1">
        <name>FAD</name>
        <dbReference type="ChEBI" id="CHEBI:57692"/>
    </cofactor>
</comment>
<protein>
    <submittedName>
        <fullName evidence="5">Methionine synthase reductase</fullName>
    </submittedName>
</protein>
<dbReference type="Pfam" id="PF00175">
    <property type="entry name" value="NAD_binding_1"/>
    <property type="match status" value="1"/>
</dbReference>
<dbReference type="GO" id="GO:0010181">
    <property type="term" value="F:FMN binding"/>
    <property type="evidence" value="ECO:0007669"/>
    <property type="project" value="TreeGrafter"/>
</dbReference>
<sequence length="123" mass="14109">TKFGYAWLFFGCRNPKYDFIYEEELNNFLSNGVLNELTTSFSRCGNTESGYVQEAIKQNSEKLAKLILKGAHVYVCGDIKKMAPSVREAITECIATYGDEVNEPEEFIANMIKEKKYLLDIWN</sequence>
<dbReference type="GO" id="GO:0009086">
    <property type="term" value="P:methionine biosynthetic process"/>
    <property type="evidence" value="ECO:0007669"/>
    <property type="project" value="TreeGrafter"/>
</dbReference>
<dbReference type="GO" id="GO:0005829">
    <property type="term" value="C:cytosol"/>
    <property type="evidence" value="ECO:0007669"/>
    <property type="project" value="TreeGrafter"/>
</dbReference>
<dbReference type="GO" id="GO:0030586">
    <property type="term" value="F:[methionine synthase] reductase (NADPH) activity"/>
    <property type="evidence" value="ECO:0007669"/>
    <property type="project" value="TreeGrafter"/>
</dbReference>
<dbReference type="EMBL" id="GAIX01006602">
    <property type="protein sequence ID" value="JAA85958.1"/>
    <property type="molecule type" value="Transcribed_RNA"/>
</dbReference>
<feature type="non-terminal residue" evidence="5">
    <location>
        <position position="1"/>
    </location>
</feature>
<evidence type="ECO:0000259" key="4">
    <source>
        <dbReference type="Pfam" id="PF00175"/>
    </source>
</evidence>
<dbReference type="GO" id="GO:0050667">
    <property type="term" value="P:homocysteine metabolic process"/>
    <property type="evidence" value="ECO:0007669"/>
    <property type="project" value="TreeGrafter"/>
</dbReference>
<dbReference type="InterPro" id="IPR001433">
    <property type="entry name" value="OxRdtase_FAD/NAD-bd"/>
</dbReference>
<dbReference type="PRINTS" id="PR00371">
    <property type="entry name" value="FPNCR"/>
</dbReference>
<dbReference type="PANTHER" id="PTHR19384">
    <property type="entry name" value="NITRIC OXIDE SYNTHASE-RELATED"/>
    <property type="match status" value="1"/>
</dbReference>
<accession>S4PA16</accession>
<feature type="domain" description="Oxidoreductase FAD/NAD(P)-binding" evidence="4">
    <location>
        <begin position="5"/>
        <end position="87"/>
    </location>
</feature>
<dbReference type="SUPFAM" id="SSF52343">
    <property type="entry name" value="Ferredoxin reductase-like, C-terminal NADP-linked domain"/>
    <property type="match status" value="1"/>
</dbReference>
<reference evidence="5" key="2">
    <citation type="submission" date="2013-05" db="EMBL/GenBank/DDBJ databases">
        <authorList>
            <person name="Carter J.-M."/>
            <person name="Baker S.C."/>
            <person name="Pink R."/>
            <person name="Carter D.R.F."/>
            <person name="Collins A."/>
            <person name="Tomlin J."/>
            <person name="Gibbs M."/>
            <person name="Breuker C.J."/>
        </authorList>
    </citation>
    <scope>NUCLEOTIDE SEQUENCE</scope>
    <source>
        <tissue evidence="5">Ovary</tissue>
    </source>
</reference>
<dbReference type="Gene3D" id="3.40.50.80">
    <property type="entry name" value="Nucleotide-binding domain of ferredoxin-NADP reductase (FNR) module"/>
    <property type="match status" value="1"/>
</dbReference>
<reference evidence="5" key="1">
    <citation type="journal article" date="2013" name="BMC Genomics">
        <title>Unscrambling butterfly oogenesis.</title>
        <authorList>
            <person name="Carter J.M."/>
            <person name="Baker S.C."/>
            <person name="Pink R."/>
            <person name="Carter D.R."/>
            <person name="Collins A."/>
            <person name="Tomlin J."/>
            <person name="Gibbs M."/>
            <person name="Breuker C.J."/>
        </authorList>
    </citation>
    <scope>NUCLEOTIDE SEQUENCE</scope>
    <source>
        <tissue evidence="5">Ovary</tissue>
    </source>
</reference>